<sequence length="95" mass="10468">MFVFSLHYLAPLDEIDALLPAHREWLAAQHEAGYFFAWGRKVPREGGMIFANASSRDEAERLANSDPFVVAGVACSEVIEFDPAFVAAGLEQLRG</sequence>
<dbReference type="RefSeq" id="WP_160754090.1">
    <property type="nucleotide sequence ID" value="NZ_WTYA01000011.1"/>
</dbReference>
<evidence type="ECO:0000256" key="1">
    <source>
        <dbReference type="ARBA" id="ARBA00007689"/>
    </source>
</evidence>
<comment type="similarity">
    <text evidence="1">Belongs to the YciI family.</text>
</comment>
<keyword evidence="4" id="KW-1185">Reference proteome</keyword>
<dbReference type="InterPro" id="IPR005545">
    <property type="entry name" value="YCII"/>
</dbReference>
<feature type="domain" description="YCII-related" evidence="2">
    <location>
        <begin position="1"/>
        <end position="81"/>
    </location>
</feature>
<dbReference type="SUPFAM" id="SSF54909">
    <property type="entry name" value="Dimeric alpha+beta barrel"/>
    <property type="match status" value="1"/>
</dbReference>
<proteinExistence type="inferred from homology"/>
<dbReference type="Pfam" id="PF03795">
    <property type="entry name" value="YCII"/>
    <property type="match status" value="1"/>
</dbReference>
<evidence type="ECO:0000313" key="3">
    <source>
        <dbReference type="EMBL" id="MXP29790.1"/>
    </source>
</evidence>
<evidence type="ECO:0000259" key="2">
    <source>
        <dbReference type="Pfam" id="PF03795"/>
    </source>
</evidence>
<name>A0A845AHR4_9SPHN</name>
<dbReference type="EMBL" id="WTYA01000011">
    <property type="protein sequence ID" value="MXP29790.1"/>
    <property type="molecule type" value="Genomic_DNA"/>
</dbReference>
<organism evidence="3 4">
    <name type="scientific">Qipengyuania algicida</name>
    <dbReference type="NCBI Taxonomy" id="1836209"/>
    <lineage>
        <taxon>Bacteria</taxon>
        <taxon>Pseudomonadati</taxon>
        <taxon>Pseudomonadota</taxon>
        <taxon>Alphaproteobacteria</taxon>
        <taxon>Sphingomonadales</taxon>
        <taxon>Erythrobacteraceae</taxon>
        <taxon>Qipengyuania</taxon>
    </lineage>
</organism>
<dbReference type="OrthoDB" id="9814407at2"/>
<dbReference type="PANTHER" id="PTHR37828:SF1">
    <property type="entry name" value="YCII-RELATED DOMAIN-CONTAINING PROTEIN"/>
    <property type="match status" value="1"/>
</dbReference>
<dbReference type="Proteomes" id="UP000439780">
    <property type="component" value="Unassembled WGS sequence"/>
</dbReference>
<dbReference type="PANTHER" id="PTHR37828">
    <property type="entry name" value="GSR2449 PROTEIN"/>
    <property type="match status" value="1"/>
</dbReference>
<dbReference type="Gene3D" id="3.30.70.1060">
    <property type="entry name" value="Dimeric alpha+beta barrel"/>
    <property type="match status" value="1"/>
</dbReference>
<protein>
    <recommendedName>
        <fullName evidence="2">YCII-related domain-containing protein</fullName>
    </recommendedName>
</protein>
<dbReference type="InterPro" id="IPR011008">
    <property type="entry name" value="Dimeric_a/b-barrel"/>
</dbReference>
<gene>
    <name evidence="3" type="ORF">GRI58_13325</name>
</gene>
<reference evidence="3 4" key="1">
    <citation type="submission" date="2019-12" db="EMBL/GenBank/DDBJ databases">
        <title>Genomic-based taxomic classification of the family Erythrobacteraceae.</title>
        <authorList>
            <person name="Xu L."/>
        </authorList>
    </citation>
    <scope>NUCLEOTIDE SEQUENCE [LARGE SCALE GENOMIC DNA]</scope>
    <source>
        <strain evidence="3 4">KEMB 9005-328</strain>
    </source>
</reference>
<accession>A0A845AHR4</accession>
<evidence type="ECO:0000313" key="4">
    <source>
        <dbReference type="Proteomes" id="UP000439780"/>
    </source>
</evidence>
<comment type="caution">
    <text evidence="3">The sequence shown here is derived from an EMBL/GenBank/DDBJ whole genome shotgun (WGS) entry which is preliminary data.</text>
</comment>
<dbReference type="AlphaFoldDB" id="A0A845AHR4"/>